<evidence type="ECO:0000313" key="8">
    <source>
        <dbReference type="Proteomes" id="UP000199377"/>
    </source>
</evidence>
<proteinExistence type="inferred from homology"/>
<evidence type="ECO:0000256" key="6">
    <source>
        <dbReference type="SAM" id="Phobius"/>
    </source>
</evidence>
<comment type="similarity">
    <text evidence="2">Belongs to the autoinducer-2 exporter (AI-2E) (TC 2.A.86) family.</text>
</comment>
<feature type="transmembrane region" description="Helical" evidence="6">
    <location>
        <begin position="266"/>
        <end position="283"/>
    </location>
</feature>
<keyword evidence="8" id="KW-1185">Reference proteome</keyword>
<feature type="transmembrane region" description="Helical" evidence="6">
    <location>
        <begin position="303"/>
        <end position="329"/>
    </location>
</feature>
<name>A0A1I3D037_9RHOB</name>
<feature type="transmembrane region" description="Helical" evidence="6">
    <location>
        <begin position="62"/>
        <end position="87"/>
    </location>
</feature>
<keyword evidence="4 6" id="KW-1133">Transmembrane helix</keyword>
<dbReference type="EMBL" id="FOQH01000002">
    <property type="protein sequence ID" value="SFH80072.1"/>
    <property type="molecule type" value="Genomic_DNA"/>
</dbReference>
<feature type="transmembrane region" description="Helical" evidence="6">
    <location>
        <begin position="227"/>
        <end position="254"/>
    </location>
</feature>
<organism evidence="7 8">
    <name type="scientific">Albimonas pacifica</name>
    <dbReference type="NCBI Taxonomy" id="1114924"/>
    <lineage>
        <taxon>Bacteria</taxon>
        <taxon>Pseudomonadati</taxon>
        <taxon>Pseudomonadota</taxon>
        <taxon>Alphaproteobacteria</taxon>
        <taxon>Rhodobacterales</taxon>
        <taxon>Paracoccaceae</taxon>
        <taxon>Albimonas</taxon>
    </lineage>
</organism>
<feature type="transmembrane region" description="Helical" evidence="6">
    <location>
        <begin position="30"/>
        <end position="50"/>
    </location>
</feature>
<dbReference type="Pfam" id="PF01594">
    <property type="entry name" value="AI-2E_transport"/>
    <property type="match status" value="1"/>
</dbReference>
<evidence type="ECO:0000256" key="3">
    <source>
        <dbReference type="ARBA" id="ARBA00022692"/>
    </source>
</evidence>
<evidence type="ECO:0000256" key="2">
    <source>
        <dbReference type="ARBA" id="ARBA00009773"/>
    </source>
</evidence>
<dbReference type="PANTHER" id="PTHR21716:SF64">
    <property type="entry name" value="AI-2 TRANSPORT PROTEIN TQSA"/>
    <property type="match status" value="1"/>
</dbReference>
<sequence>MKGAPLLNLVLAVVLAMAVGELLIVGRPILVPIVTAVISVYLMASATEALRRIGLLRRLPRAALRALVLLIFALGLYAFAVVVASTIGEIAAVAPGYQANFEALADRLERRFDVDMQKVVDDAFRVTFGGLDLRAVILGVLGGFTSVGSTAFLVVIYAGFLMVEQPGFPAKLSAALGDPEDARDAARILAQINARIGEYLAVKTLINLILGILCLAILLAMGSDFALFWAIVIAILNYIPYVGSLLGVAFPVLLSVAQEGSLGHSLALAAMLIAAQASVGNVLEPRMIGRQLNLSPFAVMAALSVWSAIWGLAGAILAVPMTAMLVIVLEHFPATRFLAVLMWNEVPPQGAAAPPRPRDG</sequence>
<comment type="subcellular location">
    <subcellularLocation>
        <location evidence="1">Membrane</location>
        <topology evidence="1">Multi-pass membrane protein</topology>
    </subcellularLocation>
</comment>
<feature type="transmembrane region" description="Helical" evidence="6">
    <location>
        <begin position="200"/>
        <end position="221"/>
    </location>
</feature>
<keyword evidence="3 6" id="KW-0812">Transmembrane</keyword>
<dbReference type="RefSeq" id="WP_245779049.1">
    <property type="nucleotide sequence ID" value="NZ_FOQH01000002.1"/>
</dbReference>
<reference evidence="7 8" key="1">
    <citation type="submission" date="2016-10" db="EMBL/GenBank/DDBJ databases">
        <authorList>
            <person name="de Groot N.N."/>
        </authorList>
    </citation>
    <scope>NUCLEOTIDE SEQUENCE [LARGE SCALE GENOMIC DNA]</scope>
    <source>
        <strain evidence="7 8">CGMCC 1.11030</strain>
    </source>
</reference>
<dbReference type="GO" id="GO:0016020">
    <property type="term" value="C:membrane"/>
    <property type="evidence" value="ECO:0007669"/>
    <property type="project" value="UniProtKB-SubCell"/>
</dbReference>
<dbReference type="PANTHER" id="PTHR21716">
    <property type="entry name" value="TRANSMEMBRANE PROTEIN"/>
    <property type="match status" value="1"/>
</dbReference>
<evidence type="ECO:0000256" key="5">
    <source>
        <dbReference type="ARBA" id="ARBA00023136"/>
    </source>
</evidence>
<evidence type="ECO:0000256" key="4">
    <source>
        <dbReference type="ARBA" id="ARBA00022989"/>
    </source>
</evidence>
<feature type="transmembrane region" description="Helical" evidence="6">
    <location>
        <begin position="135"/>
        <end position="163"/>
    </location>
</feature>
<gene>
    <name evidence="7" type="ORF">SAMN05216258_102308</name>
</gene>
<accession>A0A1I3D037</accession>
<evidence type="ECO:0000256" key="1">
    <source>
        <dbReference type="ARBA" id="ARBA00004141"/>
    </source>
</evidence>
<dbReference type="Proteomes" id="UP000199377">
    <property type="component" value="Unassembled WGS sequence"/>
</dbReference>
<dbReference type="GO" id="GO:0055085">
    <property type="term" value="P:transmembrane transport"/>
    <property type="evidence" value="ECO:0007669"/>
    <property type="project" value="TreeGrafter"/>
</dbReference>
<keyword evidence="5 6" id="KW-0472">Membrane</keyword>
<dbReference type="AlphaFoldDB" id="A0A1I3D037"/>
<protein>
    <submittedName>
        <fullName evidence="7">Predicted PurR-regulated permease PerM</fullName>
    </submittedName>
</protein>
<dbReference type="InterPro" id="IPR002549">
    <property type="entry name" value="AI-2E-like"/>
</dbReference>
<evidence type="ECO:0000313" key="7">
    <source>
        <dbReference type="EMBL" id="SFH80072.1"/>
    </source>
</evidence>